<dbReference type="GO" id="GO:0003723">
    <property type="term" value="F:RNA binding"/>
    <property type="evidence" value="ECO:0007669"/>
    <property type="project" value="InterPro"/>
</dbReference>
<dbReference type="GO" id="GO:0003743">
    <property type="term" value="F:translation initiation factor activity"/>
    <property type="evidence" value="ECO:0007669"/>
    <property type="project" value="UniProtKB-UniRule"/>
</dbReference>
<evidence type="ECO:0000256" key="3">
    <source>
        <dbReference type="SAM" id="Phobius"/>
    </source>
</evidence>
<proteinExistence type="predicted"/>
<feature type="domain" description="S1-like" evidence="4">
    <location>
        <begin position="240"/>
        <end position="280"/>
    </location>
</feature>
<feature type="compositionally biased region" description="Low complexity" evidence="2">
    <location>
        <begin position="130"/>
        <end position="143"/>
    </location>
</feature>
<evidence type="ECO:0000256" key="2">
    <source>
        <dbReference type="SAM" id="MobiDB-lite"/>
    </source>
</evidence>
<keyword evidence="3" id="KW-0472">Membrane</keyword>
<keyword evidence="3" id="KW-0812">Transmembrane</keyword>
<dbReference type="GeneID" id="25335567"/>
<sequence>MGGPLVGVGYLWLIVKLWVICLFFTSVPSSHALHLLQTPPTWGARLQQYPKGPPLPSVGSVKRKAKQWKGAPLTFLNTFGGPQQVASPCGPIIPYSLAASPLHLKANWRGTIGVQRLQDPLGSLGVPTEGSPRGLRSLLSPLSAKGGARGSTRGASKRRQREQQRSDSSNNSSSSSGSSSRSGREKDCLNLAGRVVACLPGGRFKVQLEAAAATAARAAGLGPVFGDNLEATGALKDIMVMCSLSGKLRINRVYVHLYDFVVIQANPLAPQEGRIVFRIKDIPSDPAAAAAAAAAAPAAAAAADDDDTDDDIDYDDDDDDDDDDDL</sequence>
<feature type="region of interest" description="Disordered" evidence="2">
    <location>
        <begin position="119"/>
        <end position="185"/>
    </location>
</feature>
<accession>U6M344</accession>
<name>U6M344_EIMMA</name>
<organism evidence="5 6">
    <name type="scientific">Eimeria maxima</name>
    <name type="common">Coccidian parasite</name>
    <dbReference type="NCBI Taxonomy" id="5804"/>
    <lineage>
        <taxon>Eukaryota</taxon>
        <taxon>Sar</taxon>
        <taxon>Alveolata</taxon>
        <taxon>Apicomplexa</taxon>
        <taxon>Conoidasida</taxon>
        <taxon>Coccidia</taxon>
        <taxon>Eucoccidiorida</taxon>
        <taxon>Eimeriorina</taxon>
        <taxon>Eimeriidae</taxon>
        <taxon>Eimeria</taxon>
    </lineage>
</organism>
<dbReference type="RefSeq" id="XP_013335092.1">
    <property type="nucleotide sequence ID" value="XM_013479638.1"/>
</dbReference>
<keyword evidence="1" id="KW-0396">Initiation factor</keyword>
<dbReference type="SUPFAM" id="SSF50249">
    <property type="entry name" value="Nucleic acid-binding proteins"/>
    <property type="match status" value="1"/>
</dbReference>
<dbReference type="VEuPathDB" id="ToxoDB:EMWEY_00015810"/>
<dbReference type="Gene3D" id="2.40.50.140">
    <property type="entry name" value="Nucleic acid-binding proteins"/>
    <property type="match status" value="1"/>
</dbReference>
<reference evidence="5" key="2">
    <citation type="submission" date="2013-10" db="EMBL/GenBank/DDBJ databases">
        <authorList>
            <person name="Aslett M."/>
        </authorList>
    </citation>
    <scope>NUCLEOTIDE SEQUENCE [LARGE SCALE GENOMIC DNA]</scope>
    <source>
        <strain evidence="5">Weybridge</strain>
    </source>
</reference>
<feature type="transmembrane region" description="Helical" evidence="3">
    <location>
        <begin position="6"/>
        <end position="27"/>
    </location>
</feature>
<feature type="compositionally biased region" description="Low complexity" evidence="2">
    <location>
        <begin position="166"/>
        <end position="181"/>
    </location>
</feature>
<reference evidence="5" key="1">
    <citation type="submission" date="2013-10" db="EMBL/GenBank/DDBJ databases">
        <title>Genomic analysis of the causative agents of coccidiosis in chickens.</title>
        <authorList>
            <person name="Reid A.J."/>
            <person name="Blake D."/>
            <person name="Billington K."/>
            <person name="Browne H."/>
            <person name="Dunn M."/>
            <person name="Hung S."/>
            <person name="Kawahara F."/>
            <person name="Miranda-Saavedra D."/>
            <person name="Mourier T."/>
            <person name="Nagra H."/>
            <person name="Otto T.D."/>
            <person name="Rawlings N."/>
            <person name="Sanchez A."/>
            <person name="Sanders M."/>
            <person name="Subramaniam C."/>
            <person name="Tay Y."/>
            <person name="Dear P."/>
            <person name="Doerig C."/>
            <person name="Gruber A."/>
            <person name="Parkinson J."/>
            <person name="Shirley M."/>
            <person name="Wan K.L."/>
            <person name="Berriman M."/>
            <person name="Tomley F."/>
            <person name="Pain A."/>
        </authorList>
    </citation>
    <scope>NUCLEOTIDE SEQUENCE [LARGE SCALE GENOMIC DNA]</scope>
    <source>
        <strain evidence="5">Weybridge</strain>
    </source>
</reference>
<dbReference type="OrthoDB" id="1714886at2759"/>
<protein>
    <recommendedName>
        <fullName evidence="4">S1-like domain-containing protein</fullName>
    </recommendedName>
</protein>
<dbReference type="PROSITE" id="PS50832">
    <property type="entry name" value="S1_IF1_TYPE"/>
    <property type="match status" value="1"/>
</dbReference>
<dbReference type="InterPro" id="IPR012340">
    <property type="entry name" value="NA-bd_OB-fold"/>
</dbReference>
<dbReference type="EMBL" id="HG719653">
    <property type="protein sequence ID" value="CDJ58446.1"/>
    <property type="molecule type" value="Genomic_DNA"/>
</dbReference>
<feature type="compositionally biased region" description="Acidic residues" evidence="2">
    <location>
        <begin position="303"/>
        <end position="326"/>
    </location>
</feature>
<feature type="region of interest" description="Disordered" evidence="2">
    <location>
        <begin position="299"/>
        <end position="326"/>
    </location>
</feature>
<keyword evidence="3" id="KW-1133">Transmembrane helix</keyword>
<evidence type="ECO:0000313" key="5">
    <source>
        <dbReference type="EMBL" id="CDJ58446.1"/>
    </source>
</evidence>
<evidence type="ECO:0000259" key="4">
    <source>
        <dbReference type="PROSITE" id="PS50832"/>
    </source>
</evidence>
<evidence type="ECO:0000256" key="1">
    <source>
        <dbReference type="PROSITE-ProRule" id="PRU00181"/>
    </source>
</evidence>
<keyword evidence="6" id="KW-1185">Reference proteome</keyword>
<evidence type="ECO:0000313" key="6">
    <source>
        <dbReference type="Proteomes" id="UP000030763"/>
    </source>
</evidence>
<keyword evidence="1" id="KW-0648">Protein biosynthesis</keyword>
<gene>
    <name evidence="5" type="ORF">EMWEY_00015810</name>
</gene>
<dbReference type="Proteomes" id="UP000030763">
    <property type="component" value="Unassembled WGS sequence"/>
</dbReference>
<dbReference type="InterPro" id="IPR006196">
    <property type="entry name" value="RNA-binding_domain_S1_IF1"/>
</dbReference>
<dbReference type="AlphaFoldDB" id="U6M344"/>